<dbReference type="AlphaFoldDB" id="A0AAN7C451"/>
<accession>A0AAN7C451</accession>
<reference evidence="3" key="2">
    <citation type="submission" date="2023-05" db="EMBL/GenBank/DDBJ databases">
        <authorList>
            <consortium name="Lawrence Berkeley National Laboratory"/>
            <person name="Steindorff A."/>
            <person name="Hensen N."/>
            <person name="Bonometti L."/>
            <person name="Westerberg I."/>
            <person name="Brannstrom I.O."/>
            <person name="Guillou S."/>
            <person name="Cros-Aarteil S."/>
            <person name="Calhoun S."/>
            <person name="Haridas S."/>
            <person name="Kuo A."/>
            <person name="Mondo S."/>
            <person name="Pangilinan J."/>
            <person name="Riley R."/>
            <person name="Labutti K."/>
            <person name="Andreopoulos B."/>
            <person name="Lipzen A."/>
            <person name="Chen C."/>
            <person name="Yanf M."/>
            <person name="Daum C."/>
            <person name="Ng V."/>
            <person name="Clum A."/>
            <person name="Ohm R."/>
            <person name="Martin F."/>
            <person name="Silar P."/>
            <person name="Natvig D."/>
            <person name="Lalanne C."/>
            <person name="Gautier V."/>
            <person name="Ament-Velasquez S.L."/>
            <person name="Kruys A."/>
            <person name="Hutchinson M.I."/>
            <person name="Powell A.J."/>
            <person name="Barry K."/>
            <person name="Miller A.N."/>
            <person name="Grigoriev I.V."/>
            <person name="Debuchy R."/>
            <person name="Gladieux P."/>
            <person name="Thoren M.H."/>
            <person name="Johannesson H."/>
        </authorList>
    </citation>
    <scope>NUCLEOTIDE SEQUENCE</scope>
    <source>
        <strain evidence="3">CBS 532.94</strain>
    </source>
</reference>
<feature type="domain" description="SAP" evidence="2">
    <location>
        <begin position="95"/>
        <end position="129"/>
    </location>
</feature>
<reference evidence="3" key="1">
    <citation type="journal article" date="2023" name="Mol. Phylogenet. Evol.">
        <title>Genome-scale phylogeny and comparative genomics of the fungal order Sordariales.</title>
        <authorList>
            <person name="Hensen N."/>
            <person name="Bonometti L."/>
            <person name="Westerberg I."/>
            <person name="Brannstrom I.O."/>
            <person name="Guillou S."/>
            <person name="Cros-Aarteil S."/>
            <person name="Calhoun S."/>
            <person name="Haridas S."/>
            <person name="Kuo A."/>
            <person name="Mondo S."/>
            <person name="Pangilinan J."/>
            <person name="Riley R."/>
            <person name="LaButti K."/>
            <person name="Andreopoulos B."/>
            <person name="Lipzen A."/>
            <person name="Chen C."/>
            <person name="Yan M."/>
            <person name="Daum C."/>
            <person name="Ng V."/>
            <person name="Clum A."/>
            <person name="Steindorff A."/>
            <person name="Ohm R.A."/>
            <person name="Martin F."/>
            <person name="Silar P."/>
            <person name="Natvig D.O."/>
            <person name="Lalanne C."/>
            <person name="Gautier V."/>
            <person name="Ament-Velasquez S.L."/>
            <person name="Kruys A."/>
            <person name="Hutchinson M.I."/>
            <person name="Powell A.J."/>
            <person name="Barry K."/>
            <person name="Miller A.N."/>
            <person name="Grigoriev I.V."/>
            <person name="Debuchy R."/>
            <person name="Gladieux P."/>
            <person name="Hiltunen Thoren M."/>
            <person name="Johannesson H."/>
        </authorList>
    </citation>
    <scope>NUCLEOTIDE SEQUENCE</scope>
    <source>
        <strain evidence="3">CBS 532.94</strain>
    </source>
</reference>
<evidence type="ECO:0000259" key="2">
    <source>
        <dbReference type="PROSITE" id="PS50800"/>
    </source>
</evidence>
<dbReference type="SUPFAM" id="SSF68906">
    <property type="entry name" value="SAP domain"/>
    <property type="match status" value="1"/>
</dbReference>
<proteinExistence type="predicted"/>
<dbReference type="EMBL" id="MU860317">
    <property type="protein sequence ID" value="KAK4234895.1"/>
    <property type="molecule type" value="Genomic_DNA"/>
</dbReference>
<dbReference type="Pfam" id="PF02037">
    <property type="entry name" value="SAP"/>
    <property type="match status" value="1"/>
</dbReference>
<feature type="compositionally biased region" description="Acidic residues" evidence="1">
    <location>
        <begin position="145"/>
        <end position="154"/>
    </location>
</feature>
<name>A0AAN7C451_9PEZI</name>
<evidence type="ECO:0000313" key="4">
    <source>
        <dbReference type="Proteomes" id="UP001303760"/>
    </source>
</evidence>
<comment type="caution">
    <text evidence="3">The sequence shown here is derived from an EMBL/GenBank/DDBJ whole genome shotgun (WGS) entry which is preliminary data.</text>
</comment>
<organism evidence="3 4">
    <name type="scientific">Achaetomium macrosporum</name>
    <dbReference type="NCBI Taxonomy" id="79813"/>
    <lineage>
        <taxon>Eukaryota</taxon>
        <taxon>Fungi</taxon>
        <taxon>Dikarya</taxon>
        <taxon>Ascomycota</taxon>
        <taxon>Pezizomycotina</taxon>
        <taxon>Sordariomycetes</taxon>
        <taxon>Sordariomycetidae</taxon>
        <taxon>Sordariales</taxon>
        <taxon>Chaetomiaceae</taxon>
        <taxon>Achaetomium</taxon>
    </lineage>
</organism>
<sequence length="154" mass="17225">MTHVVAKVWCRVCVEKKEIVVKSFIDTGIAIRPDGSQDHLINIKGIPNSSLVWDGWEEAVDITVKTEDYEEVPTVLDDLVAFLTATEDVAGPSKYSLLSKDELVRLCRHYGLKVTGNKASLIERLRAREEQGNQGDRERVRGQEQEQDEGQGCG</sequence>
<dbReference type="PROSITE" id="PS50800">
    <property type="entry name" value="SAP"/>
    <property type="match status" value="1"/>
</dbReference>
<keyword evidence="4" id="KW-1185">Reference proteome</keyword>
<feature type="compositionally biased region" description="Basic and acidic residues" evidence="1">
    <location>
        <begin position="128"/>
        <end position="144"/>
    </location>
</feature>
<evidence type="ECO:0000256" key="1">
    <source>
        <dbReference type="SAM" id="MobiDB-lite"/>
    </source>
</evidence>
<feature type="region of interest" description="Disordered" evidence="1">
    <location>
        <begin position="128"/>
        <end position="154"/>
    </location>
</feature>
<gene>
    <name evidence="3" type="ORF">C8A03DRAFT_37300</name>
</gene>
<dbReference type="Proteomes" id="UP001303760">
    <property type="component" value="Unassembled WGS sequence"/>
</dbReference>
<dbReference type="SMART" id="SM00513">
    <property type="entry name" value="SAP"/>
    <property type="match status" value="1"/>
</dbReference>
<dbReference type="Gene3D" id="1.10.720.30">
    <property type="entry name" value="SAP domain"/>
    <property type="match status" value="1"/>
</dbReference>
<evidence type="ECO:0000313" key="3">
    <source>
        <dbReference type="EMBL" id="KAK4234895.1"/>
    </source>
</evidence>
<dbReference type="InterPro" id="IPR003034">
    <property type="entry name" value="SAP_dom"/>
</dbReference>
<protein>
    <recommendedName>
        <fullName evidence="2">SAP domain-containing protein</fullName>
    </recommendedName>
</protein>
<dbReference type="InterPro" id="IPR036361">
    <property type="entry name" value="SAP_dom_sf"/>
</dbReference>